<name>A0ABR0SW12_9HYPO</name>
<dbReference type="InterPro" id="IPR036864">
    <property type="entry name" value="Zn2-C6_fun-type_DNA-bd_sf"/>
</dbReference>
<dbReference type="SMART" id="SM00066">
    <property type="entry name" value="GAL4"/>
    <property type="match status" value="1"/>
</dbReference>
<feature type="region of interest" description="Disordered" evidence="3">
    <location>
        <begin position="1"/>
        <end position="27"/>
    </location>
</feature>
<dbReference type="CDD" id="cd00067">
    <property type="entry name" value="GAL4"/>
    <property type="match status" value="1"/>
</dbReference>
<evidence type="ECO:0000256" key="3">
    <source>
        <dbReference type="SAM" id="MobiDB-lite"/>
    </source>
</evidence>
<dbReference type="InterPro" id="IPR007219">
    <property type="entry name" value="XnlR_reg_dom"/>
</dbReference>
<dbReference type="Pfam" id="PF00172">
    <property type="entry name" value="Zn_clus"/>
    <property type="match status" value="1"/>
</dbReference>
<proteinExistence type="predicted"/>
<feature type="domain" description="Zn(2)-C6 fungal-type" evidence="4">
    <location>
        <begin position="41"/>
        <end position="71"/>
    </location>
</feature>
<keyword evidence="6" id="KW-1185">Reference proteome</keyword>
<dbReference type="EMBL" id="JAVFKD010000003">
    <property type="protein sequence ID" value="KAK5996294.1"/>
    <property type="molecule type" value="Genomic_DNA"/>
</dbReference>
<reference evidence="5 6" key="1">
    <citation type="submission" date="2024-01" db="EMBL/GenBank/DDBJ databases">
        <title>Complete genome of Cladobotryum mycophilum ATHUM6906.</title>
        <authorList>
            <person name="Christinaki A.C."/>
            <person name="Myridakis A.I."/>
            <person name="Kouvelis V.N."/>
        </authorList>
    </citation>
    <scope>NUCLEOTIDE SEQUENCE [LARGE SCALE GENOMIC DNA]</scope>
    <source>
        <strain evidence="5 6">ATHUM6906</strain>
    </source>
</reference>
<protein>
    <submittedName>
        <fullName evidence="5">Nitrogen assimilation transcription factor nit-4-like protein</fullName>
    </submittedName>
</protein>
<keyword evidence="2" id="KW-0539">Nucleus</keyword>
<evidence type="ECO:0000259" key="4">
    <source>
        <dbReference type="PROSITE" id="PS50048"/>
    </source>
</evidence>
<dbReference type="Pfam" id="PF04082">
    <property type="entry name" value="Fungal_trans"/>
    <property type="match status" value="1"/>
</dbReference>
<dbReference type="SUPFAM" id="SSF57701">
    <property type="entry name" value="Zn2/Cys6 DNA-binding domain"/>
    <property type="match status" value="1"/>
</dbReference>
<sequence>MKQSKGNWRPLQPTSLTQDDLTSERLKRPSRIVKRTLTIAACESCRRRKAKCDGTRPRCAACVRRDQECRYLTKPSESHTLAVKRELNDLKGKHQSAKDSHARLEHVFHLIKTLPDADAAAIVKRIRAGADLDSIVRNISDGDLLLQLRLIPETKYRYEFPWKKQIPASLQRQDNPYLQHLIYDSSSAYIPRATIGSSKSEIPSSHYFTPLAAAKIVDPRLDSVKPSQWTTVCDDDIMMKDMLHNFFLYEYSWITNFHKDDFLEDMASGRTEFCSSLLVNVLLAFASHCHLTLPYRAEFWNPQGLGYKFFAEAKRLWELEAYSTKSLPTVQAATLFHLQYVLFGLDELAYTYITQAIDMSQQLHLFDKSLEGESFRFKRSRAITVCFVAYHFKQAPPFSFQPRVVLPDPDEDGSWYGEIWLKYPLDSSVYPMQHPQCFKARMDFSLILNRMAATLYGSVQSKPAASLSEHISGFALEMNHWYQTLPEPMLPINIVFPAQSRLHTHYLQMVMELQDIMVANQIPIIAISPANDAASTSAVAMDCFETLLRISYLRHSFENSNVLGTEFLHTLAFSSLNKLKNTSLLLSRSQIDDIRSSLILAAKGLYEQGRNWYCARLIFHLLLEYMCQDDRDLLLRFANIDITRHKLGEGSLKMEYVKSQYPINIASPADDPEGRRLANLLKEKLILEHK</sequence>
<dbReference type="PROSITE" id="PS00463">
    <property type="entry name" value="ZN2_CY6_FUNGAL_1"/>
    <property type="match status" value="1"/>
</dbReference>
<evidence type="ECO:0000313" key="6">
    <source>
        <dbReference type="Proteomes" id="UP001338125"/>
    </source>
</evidence>
<dbReference type="PANTHER" id="PTHR47256:SF1">
    <property type="entry name" value="ZN(II)2CYS6 TRANSCRIPTION FACTOR (EUROFUNG)"/>
    <property type="match status" value="1"/>
</dbReference>
<evidence type="ECO:0000256" key="2">
    <source>
        <dbReference type="ARBA" id="ARBA00023242"/>
    </source>
</evidence>
<accession>A0ABR0SW12</accession>
<feature type="compositionally biased region" description="Polar residues" evidence="3">
    <location>
        <begin position="1"/>
        <end position="20"/>
    </location>
</feature>
<dbReference type="Proteomes" id="UP001338125">
    <property type="component" value="Unassembled WGS sequence"/>
</dbReference>
<dbReference type="PANTHER" id="PTHR47256">
    <property type="entry name" value="ZN(II)2CYS6 TRANSCRIPTION FACTOR (EUROFUNG)-RELATED"/>
    <property type="match status" value="1"/>
</dbReference>
<dbReference type="PROSITE" id="PS50048">
    <property type="entry name" value="ZN2_CY6_FUNGAL_2"/>
    <property type="match status" value="1"/>
</dbReference>
<evidence type="ECO:0000256" key="1">
    <source>
        <dbReference type="ARBA" id="ARBA00022723"/>
    </source>
</evidence>
<gene>
    <name evidence="5" type="ORF">PT974_03049</name>
</gene>
<dbReference type="Gene3D" id="4.10.240.10">
    <property type="entry name" value="Zn(2)-C6 fungal-type DNA-binding domain"/>
    <property type="match status" value="1"/>
</dbReference>
<dbReference type="InterPro" id="IPR053187">
    <property type="entry name" value="Notoamide_regulator"/>
</dbReference>
<comment type="caution">
    <text evidence="5">The sequence shown here is derived from an EMBL/GenBank/DDBJ whole genome shotgun (WGS) entry which is preliminary data.</text>
</comment>
<evidence type="ECO:0000313" key="5">
    <source>
        <dbReference type="EMBL" id="KAK5996294.1"/>
    </source>
</evidence>
<organism evidence="5 6">
    <name type="scientific">Cladobotryum mycophilum</name>
    <dbReference type="NCBI Taxonomy" id="491253"/>
    <lineage>
        <taxon>Eukaryota</taxon>
        <taxon>Fungi</taxon>
        <taxon>Dikarya</taxon>
        <taxon>Ascomycota</taxon>
        <taxon>Pezizomycotina</taxon>
        <taxon>Sordariomycetes</taxon>
        <taxon>Hypocreomycetidae</taxon>
        <taxon>Hypocreales</taxon>
        <taxon>Hypocreaceae</taxon>
        <taxon>Cladobotryum</taxon>
    </lineage>
</organism>
<keyword evidence="1" id="KW-0479">Metal-binding</keyword>
<dbReference type="CDD" id="cd12148">
    <property type="entry name" value="fungal_TF_MHR"/>
    <property type="match status" value="1"/>
</dbReference>
<dbReference type="InterPro" id="IPR001138">
    <property type="entry name" value="Zn2Cys6_DnaBD"/>
</dbReference>